<reference evidence="1" key="1">
    <citation type="submission" date="2020-05" db="EMBL/GenBank/DDBJ databases">
        <authorList>
            <person name="Chiriac C."/>
            <person name="Salcher M."/>
            <person name="Ghai R."/>
            <person name="Kavagutti S V."/>
        </authorList>
    </citation>
    <scope>NUCLEOTIDE SEQUENCE</scope>
</reference>
<name>A0A6J7EMM1_9ZZZZ</name>
<protein>
    <submittedName>
        <fullName evidence="1">Unannotated protein</fullName>
    </submittedName>
</protein>
<organism evidence="1">
    <name type="scientific">freshwater metagenome</name>
    <dbReference type="NCBI Taxonomy" id="449393"/>
    <lineage>
        <taxon>unclassified sequences</taxon>
        <taxon>metagenomes</taxon>
        <taxon>ecological metagenomes</taxon>
    </lineage>
</organism>
<dbReference type="Pfam" id="PF10698">
    <property type="entry name" value="DUF2505"/>
    <property type="match status" value="1"/>
</dbReference>
<dbReference type="InterPro" id="IPR019639">
    <property type="entry name" value="DUF2505"/>
</dbReference>
<sequence length="361" mass="39316">MPVVNGSPDVVEHAPDVGRGPVLRLVDVVAVHSQAHPRFGNRAGRPRIIDIEVEDSDQVAVVIPLHDQLRVHDESDGAAFLRERGRDRIDEERHVVGDDRRHRGKTLPVAPDAHLRLPGEPPAPELSHRGDLVDERWGIHCPDVITRDISVETGEEEPELVVDVAVEGRDHVLRYVRHMATLVIKLEGAGMATTLDFSQTYEMDATAVRAMLIDGDYIVFRAEQTGATSVTFEVSEGSDGATIVVVERVLPANVPSFAKSFIGETLTVTERQEWATADPDGTGSAVASASFSAPLVFTGAMSITSDGTTTTVRTFGEYKASIPFMGGKIEEMAKEQTQRYLAKEEQLARAWLLGDRQASAG</sequence>
<evidence type="ECO:0000313" key="1">
    <source>
        <dbReference type="EMBL" id="CAB4881389.1"/>
    </source>
</evidence>
<gene>
    <name evidence="1" type="ORF">UFOPK3402_01343</name>
</gene>
<proteinExistence type="predicted"/>
<accession>A0A6J7EMM1</accession>
<dbReference type="EMBL" id="CAFBLS010000173">
    <property type="protein sequence ID" value="CAB4881389.1"/>
    <property type="molecule type" value="Genomic_DNA"/>
</dbReference>
<dbReference type="AlphaFoldDB" id="A0A6J7EMM1"/>